<dbReference type="Proteomes" id="UP000694381">
    <property type="component" value="Unassembled WGS sequence"/>
</dbReference>
<sequence>MRSAARASHPSSQPQTQHPTRENEELTQGSQPARAETEGNRKYPPSILRPSRPDRGCHDNESRRTSRHVRFREPLEVAVHYITHRDTKATVKVPSRSTSRGGPLLQLAPRNGSLFLWLTVCVLLGAVLGLYCGKGKPVTVALEDLRAWLRVLILRLWHVVLACWHC</sequence>
<feature type="region of interest" description="Disordered" evidence="1">
    <location>
        <begin position="1"/>
        <end position="68"/>
    </location>
</feature>
<evidence type="ECO:0000256" key="1">
    <source>
        <dbReference type="SAM" id="MobiDB-lite"/>
    </source>
</evidence>
<proteinExistence type="predicted"/>
<protein>
    <submittedName>
        <fullName evidence="3">RIKEN cDNA A530016L24 gene</fullName>
    </submittedName>
</protein>
<dbReference type="PANTHER" id="PTHR36868">
    <property type="entry name" value="NUTRITIONALLY-REGULATED ADIPOSE AND CARDIAC ENRICHED PROTEIN HOMOLOG"/>
    <property type="match status" value="1"/>
</dbReference>
<name>A0A8C6R5E4_NANGA</name>
<reference evidence="3" key="1">
    <citation type="submission" date="2025-08" db="UniProtKB">
        <authorList>
            <consortium name="Ensembl"/>
        </authorList>
    </citation>
    <scope>IDENTIFICATION</scope>
</reference>
<dbReference type="Ensembl" id="ENSNGAT00000018101.1">
    <property type="protein sequence ID" value="ENSNGAP00000012540.1"/>
    <property type="gene ID" value="ENSNGAG00000014381.1"/>
</dbReference>
<keyword evidence="4" id="KW-1185">Reference proteome</keyword>
<feature type="transmembrane region" description="Helical" evidence="2">
    <location>
        <begin position="114"/>
        <end position="133"/>
    </location>
</feature>
<feature type="compositionally biased region" description="Polar residues" evidence="1">
    <location>
        <begin position="9"/>
        <end position="18"/>
    </location>
</feature>
<keyword evidence="2" id="KW-0812">Transmembrane</keyword>
<dbReference type="PANTHER" id="PTHR36868:SF1">
    <property type="entry name" value="NUTRITIONALLY-REGULATED ADIPOSE AND CARDIAC ENRICHED PROTEIN HOMOLOG"/>
    <property type="match status" value="1"/>
</dbReference>
<dbReference type="InterPro" id="IPR028114">
    <property type="entry name" value="DUF4658"/>
</dbReference>
<dbReference type="AlphaFoldDB" id="A0A8C6R5E4"/>
<dbReference type="GO" id="GO:0005886">
    <property type="term" value="C:plasma membrane"/>
    <property type="evidence" value="ECO:0007669"/>
    <property type="project" value="TreeGrafter"/>
</dbReference>
<keyword evidence="2" id="KW-0472">Membrane</keyword>
<dbReference type="GeneTree" id="ENSGT00390000001214"/>
<dbReference type="Pfam" id="PF15555">
    <property type="entry name" value="DUF4658"/>
    <property type="match status" value="1"/>
</dbReference>
<accession>A0A8C6R5E4</accession>
<evidence type="ECO:0000313" key="3">
    <source>
        <dbReference type="Ensembl" id="ENSNGAP00000012540.1"/>
    </source>
</evidence>
<reference evidence="3" key="2">
    <citation type="submission" date="2025-09" db="UniProtKB">
        <authorList>
            <consortium name="Ensembl"/>
        </authorList>
    </citation>
    <scope>IDENTIFICATION</scope>
</reference>
<gene>
    <name evidence="3" type="primary">CUNH14orf180</name>
</gene>
<keyword evidence="2" id="KW-1133">Transmembrane helix</keyword>
<feature type="compositionally biased region" description="Basic and acidic residues" evidence="1">
    <location>
        <begin position="51"/>
        <end position="64"/>
    </location>
</feature>
<evidence type="ECO:0000256" key="2">
    <source>
        <dbReference type="SAM" id="Phobius"/>
    </source>
</evidence>
<organism evidence="3 4">
    <name type="scientific">Nannospalax galili</name>
    <name type="common">Northern Israeli blind subterranean mole rat</name>
    <name type="synonym">Spalax galili</name>
    <dbReference type="NCBI Taxonomy" id="1026970"/>
    <lineage>
        <taxon>Eukaryota</taxon>
        <taxon>Metazoa</taxon>
        <taxon>Chordata</taxon>
        <taxon>Craniata</taxon>
        <taxon>Vertebrata</taxon>
        <taxon>Euteleostomi</taxon>
        <taxon>Mammalia</taxon>
        <taxon>Eutheria</taxon>
        <taxon>Euarchontoglires</taxon>
        <taxon>Glires</taxon>
        <taxon>Rodentia</taxon>
        <taxon>Myomorpha</taxon>
        <taxon>Muroidea</taxon>
        <taxon>Spalacidae</taxon>
        <taxon>Spalacinae</taxon>
        <taxon>Nannospalax</taxon>
    </lineage>
</organism>
<dbReference type="OMA" id="LACWHCL"/>
<evidence type="ECO:0000313" key="4">
    <source>
        <dbReference type="Proteomes" id="UP000694381"/>
    </source>
</evidence>